<protein>
    <submittedName>
        <fullName evidence="1">SFRICE_013732</fullName>
    </submittedName>
</protein>
<organism evidence="1">
    <name type="scientific">Spodoptera frugiperda</name>
    <name type="common">Fall armyworm</name>
    <dbReference type="NCBI Taxonomy" id="7108"/>
    <lineage>
        <taxon>Eukaryota</taxon>
        <taxon>Metazoa</taxon>
        <taxon>Ecdysozoa</taxon>
        <taxon>Arthropoda</taxon>
        <taxon>Hexapoda</taxon>
        <taxon>Insecta</taxon>
        <taxon>Pterygota</taxon>
        <taxon>Neoptera</taxon>
        <taxon>Endopterygota</taxon>
        <taxon>Lepidoptera</taxon>
        <taxon>Glossata</taxon>
        <taxon>Ditrysia</taxon>
        <taxon>Noctuoidea</taxon>
        <taxon>Noctuidae</taxon>
        <taxon>Amphipyrinae</taxon>
        <taxon>Spodoptera</taxon>
    </lineage>
</organism>
<reference evidence="1" key="1">
    <citation type="submission" date="2016-07" db="EMBL/GenBank/DDBJ databases">
        <authorList>
            <person name="Bretaudeau A."/>
        </authorList>
    </citation>
    <scope>NUCLEOTIDE SEQUENCE</scope>
    <source>
        <strain evidence="1">Rice</strain>
        <tissue evidence="1">Whole body</tissue>
    </source>
</reference>
<name>A0A2H1VFP1_SPOFR</name>
<dbReference type="AlphaFoldDB" id="A0A2H1VFP1"/>
<gene>
    <name evidence="1" type="ORF">SFRICE_013732</name>
</gene>
<dbReference type="EMBL" id="ODYU01002325">
    <property type="protein sequence ID" value="SOQ39673.1"/>
    <property type="molecule type" value="Genomic_DNA"/>
</dbReference>
<sequence length="104" mass="11619">MIPMDKNEQEINLKPQIVDHTKSYFVREPNSGSSCPATALTVQLFDKDWAVGLSNYSIAKANPSTTDLAVFPHKVFLRPALVLVWVRVQEQSNHEISMSTTTTS</sequence>
<evidence type="ECO:0000313" key="1">
    <source>
        <dbReference type="EMBL" id="SOQ39673.1"/>
    </source>
</evidence>
<proteinExistence type="predicted"/>
<accession>A0A2H1VFP1</accession>